<dbReference type="EMBL" id="VICG01000008">
    <property type="protein sequence ID" value="KAA8569746.1"/>
    <property type="molecule type" value="Genomic_DNA"/>
</dbReference>
<accession>A0A5M9JPM8</accession>
<gene>
    <name evidence="2" type="ORF">EYC84_001329</name>
</gene>
<comment type="caution">
    <text evidence="2">The sequence shown here is derived from an EMBL/GenBank/DDBJ whole genome shotgun (WGS) entry which is preliminary data.</text>
</comment>
<evidence type="ECO:0000256" key="1">
    <source>
        <dbReference type="SAM" id="MobiDB-lite"/>
    </source>
</evidence>
<protein>
    <submittedName>
        <fullName evidence="2">Uncharacterized protein</fullName>
    </submittedName>
</protein>
<name>A0A5M9JPM8_MONFR</name>
<evidence type="ECO:0000313" key="3">
    <source>
        <dbReference type="Proteomes" id="UP000322873"/>
    </source>
</evidence>
<dbReference type="AlphaFoldDB" id="A0A5M9JPM8"/>
<reference evidence="2 3" key="1">
    <citation type="submission" date="2019-06" db="EMBL/GenBank/DDBJ databases">
        <title>Genome Sequence of the Brown Rot Fungal Pathogen Monilinia fructicola.</title>
        <authorList>
            <person name="De Miccolis Angelini R.M."/>
            <person name="Landi L."/>
            <person name="Abate D."/>
            <person name="Pollastro S."/>
            <person name="Romanazzi G."/>
            <person name="Faretra F."/>
        </authorList>
    </citation>
    <scope>NUCLEOTIDE SEQUENCE [LARGE SCALE GENOMIC DNA]</scope>
    <source>
        <strain evidence="2 3">Mfrc123</strain>
    </source>
</reference>
<proteinExistence type="predicted"/>
<evidence type="ECO:0000313" key="2">
    <source>
        <dbReference type="EMBL" id="KAA8569746.1"/>
    </source>
</evidence>
<dbReference type="Proteomes" id="UP000322873">
    <property type="component" value="Unassembled WGS sequence"/>
</dbReference>
<organism evidence="2 3">
    <name type="scientific">Monilinia fructicola</name>
    <name type="common">Brown rot fungus</name>
    <name type="synonym">Ciboria fructicola</name>
    <dbReference type="NCBI Taxonomy" id="38448"/>
    <lineage>
        <taxon>Eukaryota</taxon>
        <taxon>Fungi</taxon>
        <taxon>Dikarya</taxon>
        <taxon>Ascomycota</taxon>
        <taxon>Pezizomycotina</taxon>
        <taxon>Leotiomycetes</taxon>
        <taxon>Helotiales</taxon>
        <taxon>Sclerotiniaceae</taxon>
        <taxon>Monilinia</taxon>
    </lineage>
</organism>
<keyword evidence="3" id="KW-1185">Reference proteome</keyword>
<feature type="region of interest" description="Disordered" evidence="1">
    <location>
        <begin position="34"/>
        <end position="80"/>
    </location>
</feature>
<sequence>MSYTKVESAFEDACIIKTISPCMHEDICHSLGSPIPSYQPHRNKKQKGIATTGYSFVSPKSKRRSPNQTNIVLSTHHGVS</sequence>